<evidence type="ECO:0000313" key="2">
    <source>
        <dbReference type="EMBL" id="OHA27130.1"/>
    </source>
</evidence>
<gene>
    <name evidence="2" type="ORF">A3D56_03355</name>
</gene>
<dbReference type="AlphaFoldDB" id="A0A1G2MT93"/>
<dbReference type="EMBL" id="MHRP01000021">
    <property type="protein sequence ID" value="OHA27130.1"/>
    <property type="molecule type" value="Genomic_DNA"/>
</dbReference>
<feature type="region of interest" description="Disordered" evidence="1">
    <location>
        <begin position="1"/>
        <end position="42"/>
    </location>
</feature>
<name>A0A1G2MT93_9BACT</name>
<evidence type="ECO:0000313" key="3">
    <source>
        <dbReference type="Proteomes" id="UP000177943"/>
    </source>
</evidence>
<proteinExistence type="predicted"/>
<accession>A0A1G2MT93</accession>
<sequence>MENDRQKDSARPWRGAKEQADTIKENQPELKDDNQNGTNSPRVDSASYYATIYFLMVERYDLKPNEAIVTHVIAGLSKKKGFCFMSKENIGKITRVSNIYDVLHVLEKKEVIRQTSVGKLRSPTRLFLTDKARKDLDYCKRTVKRHRE</sequence>
<evidence type="ECO:0000256" key="1">
    <source>
        <dbReference type="SAM" id="MobiDB-lite"/>
    </source>
</evidence>
<protein>
    <submittedName>
        <fullName evidence="2">Uncharacterized protein</fullName>
    </submittedName>
</protein>
<dbReference type="Proteomes" id="UP000177943">
    <property type="component" value="Unassembled WGS sequence"/>
</dbReference>
<organism evidence="2 3">
    <name type="scientific">Candidatus Taylorbacteria bacterium RIFCSPHIGHO2_02_FULL_45_35</name>
    <dbReference type="NCBI Taxonomy" id="1802311"/>
    <lineage>
        <taxon>Bacteria</taxon>
        <taxon>Candidatus Tayloriibacteriota</taxon>
    </lineage>
</organism>
<reference evidence="2 3" key="1">
    <citation type="journal article" date="2016" name="Nat. Commun.">
        <title>Thousands of microbial genomes shed light on interconnected biogeochemical processes in an aquifer system.</title>
        <authorList>
            <person name="Anantharaman K."/>
            <person name="Brown C.T."/>
            <person name="Hug L.A."/>
            <person name="Sharon I."/>
            <person name="Castelle C.J."/>
            <person name="Probst A.J."/>
            <person name="Thomas B.C."/>
            <person name="Singh A."/>
            <person name="Wilkins M.J."/>
            <person name="Karaoz U."/>
            <person name="Brodie E.L."/>
            <person name="Williams K.H."/>
            <person name="Hubbard S.S."/>
            <person name="Banfield J.F."/>
        </authorList>
    </citation>
    <scope>NUCLEOTIDE SEQUENCE [LARGE SCALE GENOMIC DNA]</scope>
</reference>
<feature type="compositionally biased region" description="Basic and acidic residues" evidence="1">
    <location>
        <begin position="1"/>
        <end position="34"/>
    </location>
</feature>
<comment type="caution">
    <text evidence="2">The sequence shown here is derived from an EMBL/GenBank/DDBJ whole genome shotgun (WGS) entry which is preliminary data.</text>
</comment>